<proteinExistence type="predicted"/>
<dbReference type="EMBL" id="PYAS01000001">
    <property type="protein sequence ID" value="PSL33702.1"/>
    <property type="molecule type" value="Genomic_DNA"/>
</dbReference>
<evidence type="ECO:0000313" key="1">
    <source>
        <dbReference type="EMBL" id="PSL33702.1"/>
    </source>
</evidence>
<dbReference type="Proteomes" id="UP000241964">
    <property type="component" value="Unassembled WGS sequence"/>
</dbReference>
<protein>
    <submittedName>
        <fullName evidence="1">Uncharacterized protein</fullName>
    </submittedName>
</protein>
<name>A0A2P8GIA4_9BACT</name>
<accession>A0A2P8GIA4</accession>
<organism evidence="1 2">
    <name type="scientific">Dyadobacter jiangsuensis</name>
    <dbReference type="NCBI Taxonomy" id="1591085"/>
    <lineage>
        <taxon>Bacteria</taxon>
        <taxon>Pseudomonadati</taxon>
        <taxon>Bacteroidota</taxon>
        <taxon>Cytophagia</taxon>
        <taxon>Cytophagales</taxon>
        <taxon>Spirosomataceae</taxon>
        <taxon>Dyadobacter</taxon>
    </lineage>
</organism>
<sequence>MGQFGQLYLRKPISQTRYMKHFPKLALLFFLSTFLFSCQDHLGVPTEGGKRVRLKRFYVSTVMVPSRAYNSYYDFFYDELGRMNSIPHFTIDKNGTPVMDEHTILYYDSKGRVERERTDGMESRSTRYGYDSLNRVENIWINIDGSTGVSGFHFLYDGQGLPWERLFYALNANGDSTTISRERYNFDVNGNLESLVQKYSSNVSPPFTRTTTYQYDDKPNPWLQIPAHIFRTSAFSYSRNNAISFATQEVYSPPTAPYSFSHQFNNKYNNGLLEETEFDQQYALKILYETY</sequence>
<dbReference type="Gene3D" id="2.180.10.10">
    <property type="entry name" value="RHS repeat-associated core"/>
    <property type="match status" value="1"/>
</dbReference>
<comment type="caution">
    <text evidence="1">The sequence shown here is derived from an EMBL/GenBank/DDBJ whole genome shotgun (WGS) entry which is preliminary data.</text>
</comment>
<reference evidence="1 2" key="1">
    <citation type="submission" date="2018-03" db="EMBL/GenBank/DDBJ databases">
        <title>Genomic Encyclopedia of Archaeal and Bacterial Type Strains, Phase II (KMG-II): from individual species to whole genera.</title>
        <authorList>
            <person name="Goeker M."/>
        </authorList>
    </citation>
    <scope>NUCLEOTIDE SEQUENCE [LARGE SCALE GENOMIC DNA]</scope>
    <source>
        <strain evidence="1 2">DSM 29057</strain>
    </source>
</reference>
<gene>
    <name evidence="1" type="ORF">CLV60_10171</name>
</gene>
<keyword evidence="2" id="KW-1185">Reference proteome</keyword>
<dbReference type="AlphaFoldDB" id="A0A2P8GIA4"/>
<evidence type="ECO:0000313" key="2">
    <source>
        <dbReference type="Proteomes" id="UP000241964"/>
    </source>
</evidence>